<dbReference type="OrthoDB" id="905690at2"/>
<dbReference type="RefSeq" id="WP_035073807.1">
    <property type="nucleotide sequence ID" value="NZ_JMIH01000018.1"/>
</dbReference>
<dbReference type="InterPro" id="IPR026444">
    <property type="entry name" value="Secre_tail"/>
</dbReference>
<gene>
    <name evidence="2" type="ORF">EL17_09955</name>
</gene>
<evidence type="ECO:0000313" key="2">
    <source>
        <dbReference type="EMBL" id="KEO73819.1"/>
    </source>
</evidence>
<dbReference type="STRING" id="1048983.EL17_09955"/>
<evidence type="ECO:0000313" key="3">
    <source>
        <dbReference type="Proteomes" id="UP000027821"/>
    </source>
</evidence>
<reference evidence="2 3" key="1">
    <citation type="submission" date="2014-04" db="EMBL/GenBank/DDBJ databases">
        <title>Characterization and application of a salt tolerant electro-active bacterium.</title>
        <authorList>
            <person name="Yang L."/>
            <person name="Wei S."/>
            <person name="Tay Q.X.M."/>
        </authorList>
    </citation>
    <scope>NUCLEOTIDE SEQUENCE [LARGE SCALE GENOMIC DNA]</scope>
    <source>
        <strain evidence="2 3">LY1</strain>
    </source>
</reference>
<accession>A0A074KXZ3</accession>
<organism evidence="2 3">
    <name type="scientific">Anditalea andensis</name>
    <dbReference type="NCBI Taxonomy" id="1048983"/>
    <lineage>
        <taxon>Bacteria</taxon>
        <taxon>Pseudomonadati</taxon>
        <taxon>Bacteroidota</taxon>
        <taxon>Cytophagia</taxon>
        <taxon>Cytophagales</taxon>
        <taxon>Cytophagaceae</taxon>
        <taxon>Anditalea</taxon>
    </lineage>
</organism>
<feature type="domain" description="Secretion system C-terminal sorting" evidence="1">
    <location>
        <begin position="35"/>
        <end position="109"/>
    </location>
</feature>
<dbReference type="eggNOG" id="COG3227">
    <property type="taxonomic scope" value="Bacteria"/>
</dbReference>
<proteinExistence type="predicted"/>
<comment type="caution">
    <text evidence="2">The sequence shown here is derived from an EMBL/GenBank/DDBJ whole genome shotgun (WGS) entry which is preliminary data.</text>
</comment>
<name>A0A074KXZ3_9BACT</name>
<dbReference type="EMBL" id="JMIH01000018">
    <property type="protein sequence ID" value="KEO73819.1"/>
    <property type="molecule type" value="Genomic_DNA"/>
</dbReference>
<dbReference type="NCBIfam" id="TIGR04183">
    <property type="entry name" value="Por_Secre_tail"/>
    <property type="match status" value="1"/>
</dbReference>
<evidence type="ECO:0000259" key="1">
    <source>
        <dbReference type="Pfam" id="PF18962"/>
    </source>
</evidence>
<protein>
    <recommendedName>
        <fullName evidence="1">Secretion system C-terminal sorting domain-containing protein</fullName>
    </recommendedName>
</protein>
<dbReference type="AlphaFoldDB" id="A0A074KXZ3"/>
<dbReference type="Pfam" id="PF18962">
    <property type="entry name" value="Por_Secre_tail"/>
    <property type="match status" value="1"/>
</dbReference>
<sequence length="121" mass="13829">MISVRLDVTSTCMDGTSETTAYVNNCGGSPIDPMIYPNPASDELTIELNHIEEGVRKEEKIVELSLFDYRGTELYKQTTSEDKVVLNVRHLKNGFYYLHIRYEGALIRKQIREVGNNPARF</sequence>
<dbReference type="Proteomes" id="UP000027821">
    <property type="component" value="Unassembled WGS sequence"/>
</dbReference>
<keyword evidence="3" id="KW-1185">Reference proteome</keyword>